<keyword evidence="1" id="KW-0472">Membrane</keyword>
<feature type="non-terminal residue" evidence="2">
    <location>
        <position position="1"/>
    </location>
</feature>
<keyword evidence="1" id="KW-1133">Transmembrane helix</keyword>
<proteinExistence type="predicted"/>
<reference evidence="2" key="1">
    <citation type="journal article" date="2014" name="Front. Microbiol.">
        <title>High frequency of phylogenetically diverse reductive dehalogenase-homologous genes in deep subseafloor sedimentary metagenomes.</title>
        <authorList>
            <person name="Kawai M."/>
            <person name="Futagami T."/>
            <person name="Toyoda A."/>
            <person name="Takaki Y."/>
            <person name="Nishi S."/>
            <person name="Hori S."/>
            <person name="Arai W."/>
            <person name="Tsubouchi T."/>
            <person name="Morono Y."/>
            <person name="Uchiyama I."/>
            <person name="Ito T."/>
            <person name="Fujiyama A."/>
            <person name="Inagaki F."/>
            <person name="Takami H."/>
        </authorList>
    </citation>
    <scope>NUCLEOTIDE SEQUENCE</scope>
    <source>
        <strain evidence="2">Expedition CK06-06</strain>
    </source>
</reference>
<gene>
    <name evidence="2" type="ORF">S01H1_74019</name>
</gene>
<feature type="transmembrane region" description="Helical" evidence="1">
    <location>
        <begin position="21"/>
        <end position="41"/>
    </location>
</feature>
<sequence>AVAGGTLTAGLWYACQLPEQYIWAGGLVGIVAGGMISFIVFKIAVMLFTSLGGGALIVTGLLSLLYQYESIQEPPTENIKELFYNQSWFMPVLLMISTAVGIIVQNKFVKGSRDWSV</sequence>
<evidence type="ECO:0000313" key="2">
    <source>
        <dbReference type="EMBL" id="GAG33510.1"/>
    </source>
</evidence>
<feature type="transmembrane region" description="Helical" evidence="1">
    <location>
        <begin position="88"/>
        <end position="104"/>
    </location>
</feature>
<comment type="caution">
    <text evidence="2">The sequence shown here is derived from an EMBL/GenBank/DDBJ whole genome shotgun (WGS) entry which is preliminary data.</text>
</comment>
<organism evidence="2">
    <name type="scientific">marine sediment metagenome</name>
    <dbReference type="NCBI Taxonomy" id="412755"/>
    <lineage>
        <taxon>unclassified sequences</taxon>
        <taxon>metagenomes</taxon>
        <taxon>ecological metagenomes</taxon>
    </lineage>
</organism>
<dbReference type="AlphaFoldDB" id="X0WS80"/>
<feature type="transmembrane region" description="Helical" evidence="1">
    <location>
        <begin position="48"/>
        <end position="68"/>
    </location>
</feature>
<dbReference type="EMBL" id="BARS01049486">
    <property type="protein sequence ID" value="GAG33510.1"/>
    <property type="molecule type" value="Genomic_DNA"/>
</dbReference>
<evidence type="ECO:0000256" key="1">
    <source>
        <dbReference type="SAM" id="Phobius"/>
    </source>
</evidence>
<name>X0WS80_9ZZZZ</name>
<keyword evidence="1" id="KW-0812">Transmembrane</keyword>
<protein>
    <recommendedName>
        <fullName evidence="3">DUF4203 domain-containing protein</fullName>
    </recommendedName>
</protein>
<accession>X0WS80</accession>
<evidence type="ECO:0008006" key="3">
    <source>
        <dbReference type="Google" id="ProtNLM"/>
    </source>
</evidence>